<accession>A0A5B7JI30</accession>
<organism evidence="2 3">
    <name type="scientific">Portunus trituberculatus</name>
    <name type="common">Swimming crab</name>
    <name type="synonym">Neptunus trituberculatus</name>
    <dbReference type="NCBI Taxonomy" id="210409"/>
    <lineage>
        <taxon>Eukaryota</taxon>
        <taxon>Metazoa</taxon>
        <taxon>Ecdysozoa</taxon>
        <taxon>Arthropoda</taxon>
        <taxon>Crustacea</taxon>
        <taxon>Multicrustacea</taxon>
        <taxon>Malacostraca</taxon>
        <taxon>Eumalacostraca</taxon>
        <taxon>Eucarida</taxon>
        <taxon>Decapoda</taxon>
        <taxon>Pleocyemata</taxon>
        <taxon>Brachyura</taxon>
        <taxon>Eubrachyura</taxon>
        <taxon>Portunoidea</taxon>
        <taxon>Portunidae</taxon>
        <taxon>Portuninae</taxon>
        <taxon>Portunus</taxon>
    </lineage>
</organism>
<evidence type="ECO:0000256" key="1">
    <source>
        <dbReference type="SAM" id="MobiDB-lite"/>
    </source>
</evidence>
<keyword evidence="3" id="KW-1185">Reference proteome</keyword>
<feature type="compositionally biased region" description="Low complexity" evidence="1">
    <location>
        <begin position="25"/>
        <end position="48"/>
    </location>
</feature>
<evidence type="ECO:0000313" key="2">
    <source>
        <dbReference type="EMBL" id="MPC92917.1"/>
    </source>
</evidence>
<proteinExistence type="predicted"/>
<protein>
    <submittedName>
        <fullName evidence="2">Uncharacterized protein</fullName>
    </submittedName>
</protein>
<sequence length="48" mass="5159">MPAQDLLLRLLQEGSNDQYELLPPSSSSSYDSAYGSAYSSSYSSTSTC</sequence>
<gene>
    <name evidence="2" type="ORF">E2C01_088029</name>
</gene>
<dbReference type="EMBL" id="VSRR010092998">
    <property type="protein sequence ID" value="MPC92917.1"/>
    <property type="molecule type" value="Genomic_DNA"/>
</dbReference>
<feature type="region of interest" description="Disordered" evidence="1">
    <location>
        <begin position="18"/>
        <end position="48"/>
    </location>
</feature>
<name>A0A5B7JI30_PORTR</name>
<reference evidence="2 3" key="1">
    <citation type="submission" date="2019-05" db="EMBL/GenBank/DDBJ databases">
        <title>Another draft genome of Portunus trituberculatus and its Hox gene families provides insights of decapod evolution.</title>
        <authorList>
            <person name="Jeong J.-H."/>
            <person name="Song I."/>
            <person name="Kim S."/>
            <person name="Choi T."/>
            <person name="Kim D."/>
            <person name="Ryu S."/>
            <person name="Kim W."/>
        </authorList>
    </citation>
    <scope>NUCLEOTIDE SEQUENCE [LARGE SCALE GENOMIC DNA]</scope>
    <source>
        <tissue evidence="2">Muscle</tissue>
    </source>
</reference>
<evidence type="ECO:0000313" key="3">
    <source>
        <dbReference type="Proteomes" id="UP000324222"/>
    </source>
</evidence>
<dbReference type="AlphaFoldDB" id="A0A5B7JI30"/>
<comment type="caution">
    <text evidence="2">The sequence shown here is derived from an EMBL/GenBank/DDBJ whole genome shotgun (WGS) entry which is preliminary data.</text>
</comment>
<dbReference type="Proteomes" id="UP000324222">
    <property type="component" value="Unassembled WGS sequence"/>
</dbReference>